<organism evidence="1 2">
    <name type="scientific">Aristaeella lactis</name>
    <dbReference type="NCBI Taxonomy" id="3046383"/>
    <lineage>
        <taxon>Bacteria</taxon>
        <taxon>Bacillati</taxon>
        <taxon>Bacillota</taxon>
        <taxon>Clostridia</taxon>
        <taxon>Eubacteriales</taxon>
        <taxon>Aristaeellaceae</taxon>
        <taxon>Aristaeella</taxon>
    </lineage>
</organism>
<dbReference type="Proteomes" id="UP000192328">
    <property type="component" value="Unassembled WGS sequence"/>
</dbReference>
<keyword evidence="1" id="KW-0378">Hydrolase</keyword>
<sequence length="452" mass="51522">MLTDEQKIYELSLIWKEAEYNFAFWDKVKIDWDGEYRKALPRVLAAKDRYEYYRELTRFLALLGDGHTDVSMPMDLMQDPEYCSMLPVVLYQFDEGIAVLNVTEEYKDRISLYSILKKIDGMDASEYVREKVYPYIWHAHEEACRVNAMNGLMIGRAGSRLNCTFEKDGEQFDIELTRENPVNLHWCNMEYLFNANNKNRTILKGDFLKGDSCSIEMTEDDIAVITISSFMDNDMPGKVYACFDELKKARGYIINVRGNGGGNSGNGDAIAAMFIDGDFESCGAETQVYEPTFRAWAACRDDFRNATAEELEAKHLDEESLRAFRMSRHICYKREIGTKKNQAPGKLNGPVAVLMNELTFSAAEDFVDVMKAHTNAVFIGGNTGGSSGQPLFFKLESGGSFRICTRRCYAQNGEDIYNKGFSPDIRLPWTVRDVIDRRDAGMAKALEYLRSK</sequence>
<name>A0AC61PPP1_9FIRM</name>
<accession>A0AC61PPP1</accession>
<gene>
    <name evidence="1" type="ORF">SAMN06297397_2868</name>
</gene>
<protein>
    <submittedName>
        <fullName evidence="1">C-terminal processing protease CtpA/Prc, contains a PDZ domain</fullName>
    </submittedName>
</protein>
<proteinExistence type="predicted"/>
<evidence type="ECO:0000313" key="1">
    <source>
        <dbReference type="EMBL" id="SMC84162.1"/>
    </source>
</evidence>
<dbReference type="EMBL" id="FWXZ01000007">
    <property type="protein sequence ID" value="SMC84162.1"/>
    <property type="molecule type" value="Genomic_DNA"/>
</dbReference>
<comment type="caution">
    <text evidence="1">The sequence shown here is derived from an EMBL/GenBank/DDBJ whole genome shotgun (WGS) entry which is preliminary data.</text>
</comment>
<evidence type="ECO:0000313" key="2">
    <source>
        <dbReference type="Proteomes" id="UP000192328"/>
    </source>
</evidence>
<reference evidence="1" key="1">
    <citation type="submission" date="2017-04" db="EMBL/GenBank/DDBJ databases">
        <authorList>
            <person name="Varghese N."/>
            <person name="Submissions S."/>
        </authorList>
    </citation>
    <scope>NUCLEOTIDE SEQUENCE</scope>
    <source>
        <strain evidence="1">WTE2008</strain>
    </source>
</reference>
<keyword evidence="1" id="KW-0645">Protease</keyword>
<keyword evidence="2" id="KW-1185">Reference proteome</keyword>